<reference evidence="1 2" key="1">
    <citation type="submission" date="2017-09" db="EMBL/GenBank/DDBJ databases">
        <title>Depth-based differentiation of microbial function through sediment-hosted aquifers and enrichment of novel symbionts in the deep terrestrial subsurface.</title>
        <authorList>
            <person name="Probst A.J."/>
            <person name="Ladd B."/>
            <person name="Jarett J.K."/>
            <person name="Geller-Mcgrath D.E."/>
            <person name="Sieber C.M."/>
            <person name="Emerson J.B."/>
            <person name="Anantharaman K."/>
            <person name="Thomas B.C."/>
            <person name="Malmstrom R."/>
            <person name="Stieglmeier M."/>
            <person name="Klingl A."/>
            <person name="Woyke T."/>
            <person name="Ryan C.M."/>
            <person name="Banfield J.F."/>
        </authorList>
    </citation>
    <scope>NUCLEOTIDE SEQUENCE [LARGE SCALE GENOMIC DNA]</scope>
    <source>
        <strain evidence="1">CG23_combo_of_CG06-09_8_20_14_all_40_23</strain>
    </source>
</reference>
<dbReference type="EMBL" id="PCSH01000177">
    <property type="protein sequence ID" value="PIP39345.1"/>
    <property type="molecule type" value="Genomic_DNA"/>
</dbReference>
<evidence type="ECO:0000313" key="2">
    <source>
        <dbReference type="Proteomes" id="UP000231067"/>
    </source>
</evidence>
<accession>A0A2H0A1N4</accession>
<protein>
    <submittedName>
        <fullName evidence="1">Uncharacterized protein</fullName>
    </submittedName>
</protein>
<dbReference type="Proteomes" id="UP000231067">
    <property type="component" value="Unassembled WGS sequence"/>
</dbReference>
<sequence>MNYKGIIVAGVIAIGLYLFSQQKKTAHKTPDFAPFKKMAEKMAAERLPSNASLTAKKEFAEKIYADIMARRAAATKKIAQKKVVRTGMALKIYNIKKAIAAAQALRLSTMAPGAVLPPLIAKAIQKRVVRKAAAQKIGKKIGKTVAQNIAQKIKTRRAVMARYAMRQRPQIQRPNPNKKRVVSWKAPYRFPTKKFRVITPSDLLKNLVKKGIARKKAVQQKKVQKTTQTTPSARRKKRLEALYGSHWHQVWIERLRRR</sequence>
<gene>
    <name evidence="1" type="ORF">COX18_10405</name>
</gene>
<organism evidence="1 2">
    <name type="scientific">Candidatus Desantisbacteria bacterium CG23_combo_of_CG06-09_8_20_14_all_40_23</name>
    <dbReference type="NCBI Taxonomy" id="1974550"/>
    <lineage>
        <taxon>Bacteria</taxon>
        <taxon>Candidatus Desantisiibacteriota</taxon>
    </lineage>
</organism>
<name>A0A2H0A1N4_9BACT</name>
<dbReference type="AlphaFoldDB" id="A0A2H0A1N4"/>
<evidence type="ECO:0000313" key="1">
    <source>
        <dbReference type="EMBL" id="PIP39345.1"/>
    </source>
</evidence>
<comment type="caution">
    <text evidence="1">The sequence shown here is derived from an EMBL/GenBank/DDBJ whole genome shotgun (WGS) entry which is preliminary data.</text>
</comment>
<proteinExistence type="predicted"/>